<dbReference type="STRING" id="400727.A0A2T7NUS8"/>
<evidence type="ECO:0000313" key="6">
    <source>
        <dbReference type="Proteomes" id="UP000245119"/>
    </source>
</evidence>
<feature type="region of interest" description="Disordered" evidence="3">
    <location>
        <begin position="958"/>
        <end position="1005"/>
    </location>
</feature>
<accession>A0A2T7NUS8</accession>
<feature type="region of interest" description="Disordered" evidence="3">
    <location>
        <begin position="647"/>
        <end position="726"/>
    </location>
</feature>
<sequence>MVKPDAAVIRDLLRAAGDDVENRTAAHCETSTCDTPSVELPPPSAPAPLSDPQNSSTVISHNSMLSSFPLGINNSIVHKLTASGDVNTLRFLVLENDADVNMPLKDGTTLIHTAVENNQGDCLQLLLDSNGNASAPREDHITPLHIAAAKGHIGCLQMLLEKGVTVNTVTQAGDTPLHLAAGMTPLHSSVISDRPDILELLLKQLTTDENVRRSLLLANEKEGRSLIHLAASLCTEKCLSLLLECASLDLDITDLHGHSVYQAASKACKDFLDLHDQERSRQVTLLVELKTQLEGATVSCTRIGTIEITPSTSWSHLEIQLQTTLADFLSQLDRGFYRWSPCMQTEKQPFSIASNNNDKKAAIIIDDTNNLCELIAFDILHPVPILHSYLRLLSQYKSAVFYGPVHSGKSYLVQRLAQCLATEEKGFGRKPAIFKMSLTNKTSHEDLLAFLKQKGCLLPVEQQTPMSPILLLEDLELVSMATFFGELLDPLLQRGMQYAFSLTGIAIYSSCQLYYFPESFYLLGTLNRTRSTGIDLSIQQRFRWVQFRHDAEPLRNLLARHFLRRLYHLGDGKLPAFDDPLLQATEWIICVWQRLNDSLGKLGLPNVALGPCCFFKCPVEKRNPKVILQWVQDLWNSEVVPQVREAVKKGTGSETQGQQKGRQINKRTSGGTTAVQLAGRRVRHTNCSTEDSSSPPLQMDTQQNVEGSPSVVTAPSQNGTDRQEFGRPFEFFTGTNIKHRSLSESSVNKTLELLDDLDRQQGKHNQFQQTKQQILQNTDSFTTSSHQAKVPKLEMRSSRILSLSNSFKTLSRNNSGDDIGCCDEQGQAVKVNPLHVPVRPGAGQHLHHHNKHHAHKKSRSSENISPSGLFAGGMHQSVNPFSFSLSTPKSSLTSFKFFEKPSPLLSSQTSLSSPEASSLSSTASAMSLLQSLAPAFSSASPSASTYDAKGSAGSSFVINSENQSHTSPVIGTQSEFAETMNASQVPSRPRGDLVIEGCTREATES</sequence>
<feature type="compositionally biased region" description="Basic and acidic residues" evidence="3">
    <location>
        <begin position="989"/>
        <end position="1005"/>
    </location>
</feature>
<dbReference type="PANTHER" id="PTHR24133">
    <property type="entry name" value="ANKYRIN DOMAIN-CONTAINING"/>
    <property type="match status" value="1"/>
</dbReference>
<evidence type="ECO:0000256" key="3">
    <source>
        <dbReference type="SAM" id="MobiDB-lite"/>
    </source>
</evidence>
<dbReference type="PROSITE" id="PS50297">
    <property type="entry name" value="ANK_REP_REGION"/>
    <property type="match status" value="1"/>
</dbReference>
<dbReference type="SUPFAM" id="SSF48403">
    <property type="entry name" value="Ankyrin repeat"/>
    <property type="match status" value="1"/>
</dbReference>
<protein>
    <recommendedName>
        <fullName evidence="4">CortBP2/NAV1-like AAA+ ATPase lid domain-containing protein</fullName>
    </recommendedName>
</protein>
<evidence type="ECO:0000259" key="4">
    <source>
        <dbReference type="Pfam" id="PF25408"/>
    </source>
</evidence>
<dbReference type="Gene3D" id="3.40.50.300">
    <property type="entry name" value="P-loop containing nucleotide triphosphate hydrolases"/>
    <property type="match status" value="1"/>
</dbReference>
<dbReference type="InterPro" id="IPR052391">
    <property type="entry name" value="E3_Ligase-Neurotoxin"/>
</dbReference>
<dbReference type="SUPFAM" id="SSF52540">
    <property type="entry name" value="P-loop containing nucleoside triphosphate hydrolases"/>
    <property type="match status" value="1"/>
</dbReference>
<dbReference type="InterPro" id="IPR027417">
    <property type="entry name" value="P-loop_NTPase"/>
</dbReference>
<feature type="repeat" description="ANK" evidence="2">
    <location>
        <begin position="139"/>
        <end position="171"/>
    </location>
</feature>
<comment type="caution">
    <text evidence="5">The sequence shown here is derived from an EMBL/GenBank/DDBJ whole genome shotgun (WGS) entry which is preliminary data.</text>
</comment>
<organism evidence="5 6">
    <name type="scientific">Pomacea canaliculata</name>
    <name type="common">Golden apple snail</name>
    <dbReference type="NCBI Taxonomy" id="400727"/>
    <lineage>
        <taxon>Eukaryota</taxon>
        <taxon>Metazoa</taxon>
        <taxon>Spiralia</taxon>
        <taxon>Lophotrochozoa</taxon>
        <taxon>Mollusca</taxon>
        <taxon>Gastropoda</taxon>
        <taxon>Caenogastropoda</taxon>
        <taxon>Architaenioglossa</taxon>
        <taxon>Ampullarioidea</taxon>
        <taxon>Ampullariidae</taxon>
        <taxon>Pomacea</taxon>
    </lineage>
</organism>
<feature type="repeat" description="ANK" evidence="2">
    <location>
        <begin position="106"/>
        <end position="138"/>
    </location>
</feature>
<feature type="compositionally biased region" description="Basic residues" evidence="3">
    <location>
        <begin position="845"/>
        <end position="858"/>
    </location>
</feature>
<feature type="region of interest" description="Disordered" evidence="3">
    <location>
        <begin position="28"/>
        <end position="57"/>
    </location>
</feature>
<dbReference type="SMART" id="SM00248">
    <property type="entry name" value="ANK"/>
    <property type="match status" value="5"/>
</dbReference>
<proteinExistence type="predicted"/>
<evidence type="ECO:0000256" key="1">
    <source>
        <dbReference type="ARBA" id="ARBA00023054"/>
    </source>
</evidence>
<dbReference type="Pfam" id="PF25408">
    <property type="entry name" value="AAA_lid_NAV1"/>
    <property type="match status" value="1"/>
</dbReference>
<dbReference type="AlphaFoldDB" id="A0A2T7NUS8"/>
<dbReference type="EMBL" id="PZQS01000009">
    <property type="protein sequence ID" value="PVD24938.1"/>
    <property type="molecule type" value="Genomic_DNA"/>
</dbReference>
<evidence type="ECO:0000256" key="2">
    <source>
        <dbReference type="PROSITE-ProRule" id="PRU00023"/>
    </source>
</evidence>
<feature type="compositionally biased region" description="Polar residues" evidence="3">
    <location>
        <begin position="958"/>
        <end position="986"/>
    </location>
</feature>
<dbReference type="OrthoDB" id="6021133at2759"/>
<name>A0A2T7NUS8_POMCA</name>
<dbReference type="Pfam" id="PF12796">
    <property type="entry name" value="Ank_2"/>
    <property type="match status" value="1"/>
</dbReference>
<dbReference type="Proteomes" id="UP000245119">
    <property type="component" value="Linkage Group LG9"/>
</dbReference>
<reference evidence="5 6" key="1">
    <citation type="submission" date="2018-04" db="EMBL/GenBank/DDBJ databases">
        <title>The genome of golden apple snail Pomacea canaliculata provides insight into stress tolerance and invasive adaptation.</title>
        <authorList>
            <person name="Liu C."/>
            <person name="Liu B."/>
            <person name="Ren Y."/>
            <person name="Zhang Y."/>
            <person name="Wang H."/>
            <person name="Li S."/>
            <person name="Jiang F."/>
            <person name="Yin L."/>
            <person name="Zhang G."/>
            <person name="Qian W."/>
            <person name="Fan W."/>
        </authorList>
    </citation>
    <scope>NUCLEOTIDE SEQUENCE [LARGE SCALE GENOMIC DNA]</scope>
    <source>
        <strain evidence="5">SZHN2017</strain>
        <tissue evidence="5">Muscle</tissue>
    </source>
</reference>
<evidence type="ECO:0000313" key="5">
    <source>
        <dbReference type="EMBL" id="PVD24938.1"/>
    </source>
</evidence>
<feature type="compositionally biased region" description="Polar residues" evidence="3">
    <location>
        <begin position="685"/>
        <end position="720"/>
    </location>
</feature>
<feature type="compositionally biased region" description="Polar residues" evidence="3">
    <location>
        <begin position="652"/>
        <end position="675"/>
    </location>
</feature>
<gene>
    <name evidence="5" type="ORF">C0Q70_15432</name>
</gene>
<keyword evidence="1" id="KW-0175">Coiled coil</keyword>
<dbReference type="InterPro" id="IPR057568">
    <property type="entry name" value="CortBP2_NAV1-like_AAA_lid"/>
</dbReference>
<dbReference type="Gene3D" id="1.25.40.20">
    <property type="entry name" value="Ankyrin repeat-containing domain"/>
    <property type="match status" value="2"/>
</dbReference>
<feature type="domain" description="CortBP2/NAV1-like AAA+ ATPase lid" evidence="4">
    <location>
        <begin position="581"/>
        <end position="654"/>
    </location>
</feature>
<dbReference type="InterPro" id="IPR036770">
    <property type="entry name" value="Ankyrin_rpt-contain_sf"/>
</dbReference>
<keyword evidence="6" id="KW-1185">Reference proteome</keyword>
<dbReference type="PROSITE" id="PS50088">
    <property type="entry name" value="ANK_REPEAT"/>
    <property type="match status" value="2"/>
</dbReference>
<feature type="region of interest" description="Disordered" evidence="3">
    <location>
        <begin position="840"/>
        <end position="871"/>
    </location>
</feature>
<keyword evidence="2" id="KW-0040">ANK repeat</keyword>
<dbReference type="InterPro" id="IPR002110">
    <property type="entry name" value="Ankyrin_rpt"/>
</dbReference>
<dbReference type="PANTHER" id="PTHR24133:SF40">
    <property type="entry name" value="ANKYRIN REPEAT DOMAIN 44"/>
    <property type="match status" value="1"/>
</dbReference>